<dbReference type="AlphaFoldDB" id="A0AA39HCZ5"/>
<feature type="compositionally biased region" description="Low complexity" evidence="1">
    <location>
        <begin position="136"/>
        <end position="152"/>
    </location>
</feature>
<dbReference type="Proteomes" id="UP001175271">
    <property type="component" value="Unassembled WGS sequence"/>
</dbReference>
<protein>
    <submittedName>
        <fullName evidence="4">Uncharacterized protein</fullName>
    </submittedName>
</protein>
<dbReference type="EMBL" id="JAUCMV010000004">
    <property type="protein sequence ID" value="KAK0403585.1"/>
    <property type="molecule type" value="Genomic_DNA"/>
</dbReference>
<evidence type="ECO:0000256" key="1">
    <source>
        <dbReference type="SAM" id="MobiDB-lite"/>
    </source>
</evidence>
<evidence type="ECO:0000313" key="5">
    <source>
        <dbReference type="Proteomes" id="UP001175271"/>
    </source>
</evidence>
<evidence type="ECO:0000313" key="4">
    <source>
        <dbReference type="EMBL" id="KAK0403585.1"/>
    </source>
</evidence>
<feature type="compositionally biased region" description="Polar residues" evidence="1">
    <location>
        <begin position="111"/>
        <end position="122"/>
    </location>
</feature>
<sequence>MFSCVICLSLLVYDLVVVARGDLSDLCHTHDGPSPERLIVACNVSLALEEDVDLCQRIVELRGQSGLCRLKTSSSTEYTLPGRSQVKSNVVVCHCVTSPSRGKRDAPPSAPTTVAPQVSTNRHVTRKRLKEGVNATTTPVTRPGVTPLPGTTKSLGAPPSVPTVVGAATTQAPTTTTKGTGRVVFGLFTSILSFILLCE</sequence>
<keyword evidence="2" id="KW-0732">Signal</keyword>
<comment type="caution">
    <text evidence="4">The sequence shown here is derived from an EMBL/GenBank/DDBJ whole genome shotgun (WGS) entry which is preliminary data.</text>
</comment>
<evidence type="ECO:0000313" key="3">
    <source>
        <dbReference type="EMBL" id="KAK0403582.1"/>
    </source>
</evidence>
<gene>
    <name evidence="3" type="ORF">QR680_017008</name>
    <name evidence="4" type="ORF">QR680_017010</name>
</gene>
<dbReference type="EMBL" id="JAUCMV010000004">
    <property type="protein sequence ID" value="KAK0403582.1"/>
    <property type="molecule type" value="Genomic_DNA"/>
</dbReference>
<keyword evidence="5" id="KW-1185">Reference proteome</keyword>
<feature type="chain" id="PRO_5041630294" evidence="2">
    <location>
        <begin position="22"/>
        <end position="199"/>
    </location>
</feature>
<name>A0AA39HCZ5_9BILA</name>
<accession>A0AA39HCZ5</accession>
<proteinExistence type="predicted"/>
<reference evidence="4" key="1">
    <citation type="submission" date="2023-06" db="EMBL/GenBank/DDBJ databases">
        <title>Genomic analysis of the entomopathogenic nematode Steinernema hermaphroditum.</title>
        <authorList>
            <person name="Schwarz E.M."/>
            <person name="Heppert J.K."/>
            <person name="Baniya A."/>
            <person name="Schwartz H.T."/>
            <person name="Tan C.-H."/>
            <person name="Antoshechkin I."/>
            <person name="Sternberg P.W."/>
            <person name="Goodrich-Blair H."/>
            <person name="Dillman A.R."/>
        </authorList>
    </citation>
    <scope>NUCLEOTIDE SEQUENCE</scope>
    <source>
        <strain evidence="4">PS9179</strain>
        <tissue evidence="4">Whole animal</tissue>
    </source>
</reference>
<evidence type="ECO:0000256" key="2">
    <source>
        <dbReference type="SAM" id="SignalP"/>
    </source>
</evidence>
<feature type="signal peptide" evidence="2">
    <location>
        <begin position="1"/>
        <end position="21"/>
    </location>
</feature>
<organism evidence="4 5">
    <name type="scientific">Steinernema hermaphroditum</name>
    <dbReference type="NCBI Taxonomy" id="289476"/>
    <lineage>
        <taxon>Eukaryota</taxon>
        <taxon>Metazoa</taxon>
        <taxon>Ecdysozoa</taxon>
        <taxon>Nematoda</taxon>
        <taxon>Chromadorea</taxon>
        <taxon>Rhabditida</taxon>
        <taxon>Tylenchina</taxon>
        <taxon>Panagrolaimomorpha</taxon>
        <taxon>Strongyloidoidea</taxon>
        <taxon>Steinernematidae</taxon>
        <taxon>Steinernema</taxon>
    </lineage>
</organism>
<feature type="region of interest" description="Disordered" evidence="1">
    <location>
        <begin position="99"/>
        <end position="165"/>
    </location>
</feature>